<comment type="cofactor">
    <cofactor evidence="11">
        <name>Mn(2+)</name>
        <dbReference type="ChEBI" id="CHEBI:29035"/>
    </cofactor>
    <cofactor evidence="11">
        <name>Mg(2+)</name>
        <dbReference type="ChEBI" id="CHEBI:18420"/>
    </cofactor>
    <text evidence="11">Manganese or magnesium. Binds 1 divalent metal ion per monomer in the absence of substrate. May bind a second metal ion after substrate binding.</text>
</comment>
<evidence type="ECO:0000256" key="4">
    <source>
        <dbReference type="ARBA" id="ARBA00008378"/>
    </source>
</evidence>
<keyword evidence="6 11" id="KW-0540">Nuclease</keyword>
<sequence length="237" mass="27289">MRMSVEVYKTGRHSRGIVYRIKLIQRSVMKRCTRRMTNRKVKYIVGIDEAGRGPLAGPLTVAAVAWRQVYDHRKFFAGVRDSKQLSMHKRDFFYAALRAEKQAGNLMYSVSFIMPSGIDRYGLTSVLRRGVASVLRRLGIAARDAHVMLDGSLYAPADYLQETIIRGDEMVPIISLASVVAKVKRDKRMIELARKYPEYGFEQHKGYGVPAHYAAIRKYGLCDIHRRRFLKKFDKRK</sequence>
<evidence type="ECO:0000256" key="11">
    <source>
        <dbReference type="PROSITE-ProRule" id="PRU01319"/>
    </source>
</evidence>
<evidence type="ECO:0000313" key="15">
    <source>
        <dbReference type="Proteomes" id="UP000230638"/>
    </source>
</evidence>
<feature type="binding site" evidence="11">
    <location>
        <position position="48"/>
    </location>
    <ligand>
        <name>a divalent metal cation</name>
        <dbReference type="ChEBI" id="CHEBI:60240"/>
    </ligand>
</feature>
<evidence type="ECO:0000259" key="13">
    <source>
        <dbReference type="PROSITE" id="PS51975"/>
    </source>
</evidence>
<feature type="binding site" evidence="11">
    <location>
        <position position="49"/>
    </location>
    <ligand>
        <name>a divalent metal cation</name>
        <dbReference type="ChEBI" id="CHEBI:60240"/>
    </ligand>
</feature>
<dbReference type="GO" id="GO:0005737">
    <property type="term" value="C:cytoplasm"/>
    <property type="evidence" value="ECO:0007669"/>
    <property type="project" value="UniProtKB-SubCell"/>
</dbReference>
<evidence type="ECO:0000256" key="7">
    <source>
        <dbReference type="ARBA" id="ARBA00022723"/>
    </source>
</evidence>
<organism evidence="14 15">
    <name type="scientific">Candidatus Lloydbacteria bacterium CG22_combo_CG10-13_8_21_14_all_47_15</name>
    <dbReference type="NCBI Taxonomy" id="1974635"/>
    <lineage>
        <taxon>Bacteria</taxon>
        <taxon>Candidatus Lloydiibacteriota</taxon>
    </lineage>
</organism>
<dbReference type="GO" id="GO:0032299">
    <property type="term" value="C:ribonuclease H2 complex"/>
    <property type="evidence" value="ECO:0007669"/>
    <property type="project" value="TreeGrafter"/>
</dbReference>
<dbReference type="Pfam" id="PF01351">
    <property type="entry name" value="RNase_HII"/>
    <property type="match status" value="1"/>
</dbReference>
<dbReference type="PANTHER" id="PTHR10954">
    <property type="entry name" value="RIBONUCLEASE H2 SUBUNIT A"/>
    <property type="match status" value="1"/>
</dbReference>
<proteinExistence type="inferred from homology"/>
<comment type="caution">
    <text evidence="14">The sequence shown here is derived from an EMBL/GenBank/DDBJ whole genome shotgun (WGS) entry which is preliminary data.</text>
</comment>
<dbReference type="Gene3D" id="3.30.420.10">
    <property type="entry name" value="Ribonuclease H-like superfamily/Ribonuclease H"/>
    <property type="match status" value="1"/>
</dbReference>
<comment type="catalytic activity">
    <reaction evidence="1 11 12">
        <text>Endonucleolytic cleavage to 5'-phosphomonoester.</text>
        <dbReference type="EC" id="3.1.26.4"/>
    </reaction>
</comment>
<evidence type="ECO:0000256" key="3">
    <source>
        <dbReference type="ARBA" id="ARBA00004496"/>
    </source>
</evidence>
<evidence type="ECO:0000256" key="8">
    <source>
        <dbReference type="ARBA" id="ARBA00022759"/>
    </source>
</evidence>
<comment type="subcellular location">
    <subcellularLocation>
        <location evidence="3">Cytoplasm</location>
    </subcellularLocation>
</comment>
<dbReference type="PROSITE" id="PS51975">
    <property type="entry name" value="RNASE_H_2"/>
    <property type="match status" value="1"/>
</dbReference>
<keyword evidence="8 11" id="KW-0255">Endonuclease</keyword>
<keyword evidence="5" id="KW-0963">Cytoplasm</keyword>
<evidence type="ECO:0000256" key="5">
    <source>
        <dbReference type="ARBA" id="ARBA00022490"/>
    </source>
</evidence>
<dbReference type="InterPro" id="IPR024567">
    <property type="entry name" value="RNase_HII/HIII_dom"/>
</dbReference>
<keyword evidence="9 11" id="KW-0378">Hydrolase</keyword>
<dbReference type="EC" id="3.1.26.4" evidence="12"/>
<protein>
    <recommendedName>
        <fullName evidence="12">Ribonuclease</fullName>
        <ecNumber evidence="12">3.1.26.4</ecNumber>
    </recommendedName>
</protein>
<dbReference type="NCBIfam" id="NF000595">
    <property type="entry name" value="PRK00015.1-3"/>
    <property type="match status" value="1"/>
</dbReference>
<dbReference type="Proteomes" id="UP000230638">
    <property type="component" value="Unassembled WGS sequence"/>
</dbReference>
<evidence type="ECO:0000256" key="9">
    <source>
        <dbReference type="ARBA" id="ARBA00022801"/>
    </source>
</evidence>
<comment type="similarity">
    <text evidence="4">Belongs to the RNase HII family. RnhC subfamily.</text>
</comment>
<dbReference type="GO" id="GO:0043137">
    <property type="term" value="P:DNA replication, removal of RNA primer"/>
    <property type="evidence" value="ECO:0007669"/>
    <property type="project" value="TreeGrafter"/>
</dbReference>
<evidence type="ECO:0000256" key="6">
    <source>
        <dbReference type="ARBA" id="ARBA00022722"/>
    </source>
</evidence>
<dbReference type="InterPro" id="IPR012337">
    <property type="entry name" value="RNaseH-like_sf"/>
</dbReference>
<dbReference type="SUPFAM" id="SSF53098">
    <property type="entry name" value="Ribonuclease H-like"/>
    <property type="match status" value="1"/>
</dbReference>
<reference evidence="14 15" key="1">
    <citation type="submission" date="2017-09" db="EMBL/GenBank/DDBJ databases">
        <title>Depth-based differentiation of microbial function through sediment-hosted aquifers and enrichment of novel symbionts in the deep terrestrial subsurface.</title>
        <authorList>
            <person name="Probst A.J."/>
            <person name="Ladd B."/>
            <person name="Jarett J.K."/>
            <person name="Geller-Mcgrath D.E."/>
            <person name="Sieber C.M."/>
            <person name="Emerson J.B."/>
            <person name="Anantharaman K."/>
            <person name="Thomas B.C."/>
            <person name="Malmstrom R."/>
            <person name="Stieglmeier M."/>
            <person name="Klingl A."/>
            <person name="Woyke T."/>
            <person name="Ryan C.M."/>
            <person name="Banfield J.F."/>
        </authorList>
    </citation>
    <scope>NUCLEOTIDE SEQUENCE [LARGE SCALE GENOMIC DNA]</scope>
    <source>
        <strain evidence="14">CG22_combo_CG10-13_8_21_14_all_47_15</strain>
    </source>
</reference>
<evidence type="ECO:0000256" key="12">
    <source>
        <dbReference type="RuleBase" id="RU003515"/>
    </source>
</evidence>
<dbReference type="GO" id="GO:0006298">
    <property type="term" value="P:mismatch repair"/>
    <property type="evidence" value="ECO:0007669"/>
    <property type="project" value="TreeGrafter"/>
</dbReference>
<dbReference type="GO" id="GO:0003723">
    <property type="term" value="F:RNA binding"/>
    <property type="evidence" value="ECO:0007669"/>
    <property type="project" value="UniProtKB-UniRule"/>
</dbReference>
<gene>
    <name evidence="14" type="ORF">COW88_03410</name>
</gene>
<accession>A0A2H0CSX3</accession>
<evidence type="ECO:0000313" key="14">
    <source>
        <dbReference type="EMBL" id="PIP73023.1"/>
    </source>
</evidence>
<keyword evidence="10" id="KW-0464">Manganese</keyword>
<dbReference type="AlphaFoldDB" id="A0A2H0CSX3"/>
<dbReference type="GO" id="GO:0046872">
    <property type="term" value="F:metal ion binding"/>
    <property type="evidence" value="ECO:0007669"/>
    <property type="project" value="UniProtKB-KW"/>
</dbReference>
<evidence type="ECO:0000256" key="10">
    <source>
        <dbReference type="ARBA" id="ARBA00023211"/>
    </source>
</evidence>
<name>A0A2H0CSX3_9BACT</name>
<evidence type="ECO:0000256" key="2">
    <source>
        <dbReference type="ARBA" id="ARBA00004065"/>
    </source>
</evidence>
<comment type="function">
    <text evidence="2 12">Endonuclease that specifically degrades the RNA of RNA-DNA hybrids.</text>
</comment>
<evidence type="ECO:0000256" key="1">
    <source>
        <dbReference type="ARBA" id="ARBA00000077"/>
    </source>
</evidence>
<keyword evidence="7 11" id="KW-0479">Metal-binding</keyword>
<dbReference type="GO" id="GO:0004523">
    <property type="term" value="F:RNA-DNA hybrid ribonuclease activity"/>
    <property type="evidence" value="ECO:0007669"/>
    <property type="project" value="UniProtKB-UniRule"/>
</dbReference>
<dbReference type="InterPro" id="IPR036397">
    <property type="entry name" value="RNaseH_sf"/>
</dbReference>
<dbReference type="EMBL" id="PCTL01000033">
    <property type="protein sequence ID" value="PIP73023.1"/>
    <property type="molecule type" value="Genomic_DNA"/>
</dbReference>
<feature type="domain" description="RNase H type-2" evidence="13">
    <location>
        <begin position="42"/>
        <end position="237"/>
    </location>
</feature>
<dbReference type="PANTHER" id="PTHR10954:SF23">
    <property type="entry name" value="RIBONUCLEASE"/>
    <property type="match status" value="1"/>
</dbReference>
<dbReference type="CDD" id="cd07182">
    <property type="entry name" value="RNase_HII_bacteria_HII_like"/>
    <property type="match status" value="1"/>
</dbReference>
<dbReference type="InterPro" id="IPR001352">
    <property type="entry name" value="RNase_HII/HIII"/>
</dbReference>
<feature type="binding site" evidence="11">
    <location>
        <position position="150"/>
    </location>
    <ligand>
        <name>a divalent metal cation</name>
        <dbReference type="ChEBI" id="CHEBI:60240"/>
    </ligand>
</feature>
<dbReference type="InterPro" id="IPR022898">
    <property type="entry name" value="RNase_HII"/>
</dbReference>